<dbReference type="InterPro" id="IPR036249">
    <property type="entry name" value="Thioredoxin-like_sf"/>
</dbReference>
<keyword evidence="1" id="KW-0812">Transmembrane</keyword>
<dbReference type="Proteomes" id="UP001042704">
    <property type="component" value="Chromosome"/>
</dbReference>
<dbReference type="PANTHER" id="PTHR31272">
    <property type="entry name" value="CYTOCHROME C-TYPE BIOGENESIS PROTEIN HI_1454-RELATED"/>
    <property type="match status" value="1"/>
</dbReference>
<gene>
    <name evidence="2" type="ORF">RJ40_12075</name>
</gene>
<dbReference type="KEGG" id="maqe:RJ40_12075"/>
<dbReference type="PANTHER" id="PTHR31272:SF9">
    <property type="entry name" value="BLL1027 PROTEIN"/>
    <property type="match status" value="1"/>
</dbReference>
<dbReference type="SUPFAM" id="SSF52833">
    <property type="entry name" value="Thioredoxin-like"/>
    <property type="match status" value="1"/>
</dbReference>
<evidence type="ECO:0000313" key="2">
    <source>
        <dbReference type="EMBL" id="QSZ68178.1"/>
    </source>
</evidence>
<accession>A0A8A3S7R5</accession>
<evidence type="ECO:0000256" key="1">
    <source>
        <dbReference type="SAM" id="Phobius"/>
    </source>
</evidence>
<organism evidence="2 3">
    <name type="scientific">Methanofollis aquaemaris</name>
    <dbReference type="NCBI Taxonomy" id="126734"/>
    <lineage>
        <taxon>Archaea</taxon>
        <taxon>Methanobacteriati</taxon>
        <taxon>Methanobacteriota</taxon>
        <taxon>Stenosarchaea group</taxon>
        <taxon>Methanomicrobia</taxon>
        <taxon>Methanomicrobiales</taxon>
        <taxon>Methanomicrobiaceae</taxon>
        <taxon>Methanofollis</taxon>
    </lineage>
</organism>
<evidence type="ECO:0008006" key="4">
    <source>
        <dbReference type="Google" id="ProtNLM"/>
    </source>
</evidence>
<feature type="transmembrane region" description="Helical" evidence="1">
    <location>
        <begin position="176"/>
        <end position="200"/>
    </location>
</feature>
<protein>
    <recommendedName>
        <fullName evidence="4">Cytochrome c biogenesis protein</fullName>
    </recommendedName>
</protein>
<dbReference type="Gene3D" id="3.40.30.10">
    <property type="entry name" value="Glutaredoxin"/>
    <property type="match status" value="1"/>
</dbReference>
<evidence type="ECO:0000313" key="3">
    <source>
        <dbReference type="Proteomes" id="UP001042704"/>
    </source>
</evidence>
<dbReference type="InterPro" id="IPR051790">
    <property type="entry name" value="Cytochrome_c-biogenesis_DsbD"/>
</dbReference>
<keyword evidence="1" id="KW-1133">Transmembrane helix</keyword>
<dbReference type="CDD" id="cd02947">
    <property type="entry name" value="TRX_family"/>
    <property type="match status" value="1"/>
</dbReference>
<sequence>MTMASRSRSSVLILLLIFSLVSGAHAGGVSSPDTPPSDGVNTSISADYFYSPTCSQCRQVRPLVDALAREYPQAGIRYREIYFNATNREIFRDVVDRYGIESETIPLLLLGTTALVGEKEIRDGLGPYVAPATMKRLDQSDIRLSLIRFAESGDRAYRSDTVSHNSPSSRGAEVTVASVLVAAAVDSVNPCAIAVLVVLLAYLTSLRDRKKLLGVGIVYIGTVFVVYLLSGLGFFAVVQTYGIAETVSTFAGLVAVAAGLVQMRDALLNRDGFSLSIPASKKAAIGRYVRRASIPSAVALAALVSVVELPCTGGMYLAVLGLLSSRMTFADGFLYLVLYNCVFVLPLAFILLGVYFGGSPDRVDAWRVEKRRGIRFAIGCVMLGLGGAMLLGLL</sequence>
<dbReference type="AlphaFoldDB" id="A0A8A3S7R5"/>
<feature type="transmembrane region" description="Helical" evidence="1">
    <location>
        <begin position="332"/>
        <end position="356"/>
    </location>
</feature>
<reference evidence="2" key="1">
    <citation type="journal article" date="2001" name="Int. J. Syst. Evol. Microbiol.">
        <title>Methanofollis aquaemaris sp. nov., a methanogen isolated from an aquaculture fish pond.</title>
        <authorList>
            <person name="Lai M.C."/>
            <person name="Chen S.C."/>
        </authorList>
    </citation>
    <scope>NUCLEOTIDE SEQUENCE</scope>
    <source>
        <strain evidence="2">N2F9704</strain>
    </source>
</reference>
<feature type="transmembrane region" description="Helical" evidence="1">
    <location>
        <begin position="376"/>
        <end position="393"/>
    </location>
</feature>
<proteinExistence type="predicted"/>
<feature type="transmembrane region" description="Helical" evidence="1">
    <location>
        <begin position="241"/>
        <end position="261"/>
    </location>
</feature>
<dbReference type="EMBL" id="CP036172">
    <property type="protein sequence ID" value="QSZ68178.1"/>
    <property type="molecule type" value="Genomic_DNA"/>
</dbReference>
<name>A0A8A3S7R5_9EURY</name>
<feature type="transmembrane region" description="Helical" evidence="1">
    <location>
        <begin position="297"/>
        <end position="320"/>
    </location>
</feature>
<reference evidence="2" key="2">
    <citation type="submission" date="2019-02" db="EMBL/GenBank/DDBJ databases">
        <authorList>
            <person name="Chen S.-C."/>
            <person name="Chien H.-H."/>
            <person name="Lai M.-C."/>
        </authorList>
    </citation>
    <scope>NUCLEOTIDE SEQUENCE</scope>
    <source>
        <strain evidence="2">N2F9704</strain>
    </source>
</reference>
<keyword evidence="1" id="KW-0472">Membrane</keyword>
<feature type="transmembrane region" description="Helical" evidence="1">
    <location>
        <begin position="212"/>
        <end position="235"/>
    </location>
</feature>
<keyword evidence="3" id="KW-1185">Reference proteome</keyword>